<dbReference type="AlphaFoldDB" id="A0A645IX78"/>
<proteinExistence type="predicted"/>
<protein>
    <recommendedName>
        <fullName evidence="2">Serine O-acetyltransferase</fullName>
    </recommendedName>
</protein>
<reference evidence="1" key="1">
    <citation type="submission" date="2019-08" db="EMBL/GenBank/DDBJ databases">
        <authorList>
            <person name="Kucharzyk K."/>
            <person name="Murdoch R.W."/>
            <person name="Higgins S."/>
            <person name="Loffler F."/>
        </authorList>
    </citation>
    <scope>NUCLEOTIDE SEQUENCE</scope>
</reference>
<name>A0A645IX78_9ZZZZ</name>
<dbReference type="EMBL" id="VSSQ01125901">
    <property type="protein sequence ID" value="MPN56018.1"/>
    <property type="molecule type" value="Genomic_DNA"/>
</dbReference>
<accession>A0A645IX78</accession>
<dbReference type="InterPro" id="IPR011004">
    <property type="entry name" value="Trimer_LpxA-like_sf"/>
</dbReference>
<evidence type="ECO:0008006" key="2">
    <source>
        <dbReference type="Google" id="ProtNLM"/>
    </source>
</evidence>
<gene>
    <name evidence="1" type="ORF">SDC9_203703</name>
</gene>
<evidence type="ECO:0000313" key="1">
    <source>
        <dbReference type="EMBL" id="MPN56018.1"/>
    </source>
</evidence>
<sequence length="135" mass="14389">MVASGAKVLGPFKVGDNSKIGAGAVVLKEVPPGSTVIGVPGRVVNRNPTKPNGDICEEMNCRPVKDGLPECMISGTCPSEPDFTPEAQPVRSANGVDLDQVHLPDPVAIELHLLRARISRLEDKLEQITKDQKES</sequence>
<dbReference type="SUPFAM" id="SSF51161">
    <property type="entry name" value="Trimeric LpxA-like enzymes"/>
    <property type="match status" value="1"/>
</dbReference>
<comment type="caution">
    <text evidence="1">The sequence shown here is derived from an EMBL/GenBank/DDBJ whole genome shotgun (WGS) entry which is preliminary data.</text>
</comment>
<dbReference type="PANTHER" id="PTHR42811">
    <property type="entry name" value="SERINE ACETYLTRANSFERASE"/>
    <property type="match status" value="1"/>
</dbReference>
<dbReference type="Gene3D" id="2.160.10.10">
    <property type="entry name" value="Hexapeptide repeat proteins"/>
    <property type="match status" value="1"/>
</dbReference>
<organism evidence="1">
    <name type="scientific">bioreactor metagenome</name>
    <dbReference type="NCBI Taxonomy" id="1076179"/>
    <lineage>
        <taxon>unclassified sequences</taxon>
        <taxon>metagenomes</taxon>
        <taxon>ecological metagenomes</taxon>
    </lineage>
</organism>